<evidence type="ECO:0000256" key="1">
    <source>
        <dbReference type="SAM" id="MobiDB-lite"/>
    </source>
</evidence>
<dbReference type="Proteomes" id="UP000198844">
    <property type="component" value="Unassembled WGS sequence"/>
</dbReference>
<organism evidence="2 3">
    <name type="scientific">Paraburkholderia aspalathi</name>
    <dbReference type="NCBI Taxonomy" id="1324617"/>
    <lineage>
        <taxon>Bacteria</taxon>
        <taxon>Pseudomonadati</taxon>
        <taxon>Pseudomonadota</taxon>
        <taxon>Betaproteobacteria</taxon>
        <taxon>Burkholderiales</taxon>
        <taxon>Burkholderiaceae</taxon>
        <taxon>Paraburkholderia</taxon>
    </lineage>
</organism>
<protein>
    <recommendedName>
        <fullName evidence="4">Transposase</fullName>
    </recommendedName>
</protein>
<evidence type="ECO:0008006" key="4">
    <source>
        <dbReference type="Google" id="ProtNLM"/>
    </source>
</evidence>
<dbReference type="Gene3D" id="1.10.10.10">
    <property type="entry name" value="Winged helix-like DNA-binding domain superfamily/Winged helix DNA-binding domain"/>
    <property type="match status" value="1"/>
</dbReference>
<evidence type="ECO:0000313" key="3">
    <source>
        <dbReference type="Proteomes" id="UP000198844"/>
    </source>
</evidence>
<dbReference type="AlphaFoldDB" id="A0A1I7EPR8"/>
<feature type="compositionally biased region" description="Polar residues" evidence="1">
    <location>
        <begin position="28"/>
        <end position="41"/>
    </location>
</feature>
<dbReference type="InterPro" id="IPR036388">
    <property type="entry name" value="WH-like_DNA-bd_sf"/>
</dbReference>
<feature type="region of interest" description="Disordered" evidence="1">
    <location>
        <begin position="1"/>
        <end position="51"/>
    </location>
</feature>
<accession>A0A1I7EPR8</accession>
<name>A0A1I7EPR8_9BURK</name>
<evidence type="ECO:0000313" key="2">
    <source>
        <dbReference type="EMBL" id="SFU25919.1"/>
    </source>
</evidence>
<sequence length="244" mass="27899">MNKSNKFSAEVRERAVRMVQEHRGSIPHSGQRSNPSPQRSTVRARRCRDGSSAKKLIAVSVRASPRRNVSASRHWSERLRNCAVPMRSWSWRAHFSRRWNSTAARSPEGLYRSASRPLRGQSICKVLRIAPSCYRRHAAQLRDPSRRCARAKRDEFLSPEIKRVWQANMRVYGADKVWKQLNRGGYCGDTLHRRAADEAAGFARCEAWKARRLTRMLRSRLGAAGRSRLTPIAQPCPATQCLLP</sequence>
<reference evidence="2 3" key="1">
    <citation type="submission" date="2016-10" db="EMBL/GenBank/DDBJ databases">
        <authorList>
            <person name="de Groot N.N."/>
        </authorList>
    </citation>
    <scope>NUCLEOTIDE SEQUENCE [LARGE SCALE GENOMIC DNA]</scope>
    <source>
        <strain evidence="2 3">LMG 27731</strain>
    </source>
</reference>
<proteinExistence type="predicted"/>
<gene>
    <name evidence="2" type="ORF">SAMN05192563_104354</name>
</gene>
<dbReference type="EMBL" id="FPBH01000043">
    <property type="protein sequence ID" value="SFU25919.1"/>
    <property type="molecule type" value="Genomic_DNA"/>
</dbReference>
<feature type="compositionally biased region" description="Basic and acidic residues" evidence="1">
    <location>
        <begin position="9"/>
        <end position="24"/>
    </location>
</feature>